<sequence length="50" mass="5549">MIKLLNKAVRVFNDRYDTGLPNEGPPVTWTEASEYELSKLLGAELAGDII</sequence>
<evidence type="ECO:0000313" key="2">
    <source>
        <dbReference type="Proteomes" id="UP001628124"/>
    </source>
</evidence>
<organism evidence="1 2">
    <name type="scientific">Candidatus Rickettsia kedanie</name>
    <dbReference type="NCBI Taxonomy" id="3115352"/>
    <lineage>
        <taxon>Bacteria</taxon>
        <taxon>Pseudomonadati</taxon>
        <taxon>Pseudomonadota</taxon>
        <taxon>Alphaproteobacteria</taxon>
        <taxon>Rickettsiales</taxon>
        <taxon>Rickettsiaceae</taxon>
        <taxon>Rickettsieae</taxon>
        <taxon>Rickettsia</taxon>
        <taxon>spotted fever group</taxon>
    </lineage>
</organism>
<accession>A0ABP9TWH5</accession>
<gene>
    <name evidence="1" type="ORF">KNCP2_08500</name>
</gene>
<reference evidence="1 2" key="1">
    <citation type="journal article" date="2024" name="Microbiol. Immunol.">
        <title>Discovery of a novel spotted fever group Rickettsia, 'Candidatus Rickettsia kedanie,' in unfed larval chigger mites, Leptotrombidium scutellare.</title>
        <authorList>
            <person name="Ogawa M."/>
            <person name="Matsutani M."/>
            <person name="Katayama T."/>
            <person name="Takada N."/>
            <person name="Noda S."/>
            <person name="Takahashi M."/>
            <person name="Kageyama D."/>
            <person name="Hanaoka N."/>
            <person name="Ebihara H."/>
        </authorList>
    </citation>
    <scope>NUCLEOTIDE SEQUENCE [LARGE SCALE GENOMIC DNA]</scope>
    <source>
        <strain evidence="1 2">KNCP2-13</strain>
    </source>
</reference>
<evidence type="ECO:0000313" key="1">
    <source>
        <dbReference type="EMBL" id="GAA5252562.1"/>
    </source>
</evidence>
<keyword evidence="2" id="KW-1185">Reference proteome</keyword>
<name>A0ABP9TWH5_9RICK</name>
<comment type="caution">
    <text evidence="1">The sequence shown here is derived from an EMBL/GenBank/DDBJ whole genome shotgun (WGS) entry which is preliminary data.</text>
</comment>
<dbReference type="Proteomes" id="UP001628124">
    <property type="component" value="Unassembled WGS sequence"/>
</dbReference>
<dbReference type="EMBL" id="BAABMM010000034">
    <property type="protein sequence ID" value="GAA5252562.1"/>
    <property type="molecule type" value="Genomic_DNA"/>
</dbReference>
<proteinExistence type="predicted"/>
<protein>
    <submittedName>
        <fullName evidence="1">Uncharacterized protein</fullName>
    </submittedName>
</protein>